<dbReference type="GO" id="GO:0008270">
    <property type="term" value="F:zinc ion binding"/>
    <property type="evidence" value="ECO:0007669"/>
    <property type="project" value="UniProtKB-KW"/>
</dbReference>
<evidence type="ECO:0000313" key="7">
    <source>
        <dbReference type="EMBL" id="KAK1771017.1"/>
    </source>
</evidence>
<feature type="region of interest" description="Disordered" evidence="5">
    <location>
        <begin position="128"/>
        <end position="172"/>
    </location>
</feature>
<comment type="caution">
    <text evidence="7">The sequence shown here is derived from an EMBL/GenBank/DDBJ whole genome shotgun (WGS) entry which is preliminary data.</text>
</comment>
<organism evidence="7 8">
    <name type="scientific">Phialemonium atrogriseum</name>
    <dbReference type="NCBI Taxonomy" id="1093897"/>
    <lineage>
        <taxon>Eukaryota</taxon>
        <taxon>Fungi</taxon>
        <taxon>Dikarya</taxon>
        <taxon>Ascomycota</taxon>
        <taxon>Pezizomycotina</taxon>
        <taxon>Sordariomycetes</taxon>
        <taxon>Sordariomycetidae</taxon>
        <taxon>Cephalothecales</taxon>
        <taxon>Cephalothecaceae</taxon>
        <taxon>Phialemonium</taxon>
    </lineage>
</organism>
<feature type="region of interest" description="Disordered" evidence="5">
    <location>
        <begin position="1118"/>
        <end position="1201"/>
    </location>
</feature>
<dbReference type="Proteomes" id="UP001244011">
    <property type="component" value="Unassembled WGS sequence"/>
</dbReference>
<gene>
    <name evidence="7" type="ORF">QBC33DRAFT_511812</name>
</gene>
<feature type="compositionally biased region" description="Polar residues" evidence="5">
    <location>
        <begin position="1400"/>
        <end position="1412"/>
    </location>
</feature>
<feature type="compositionally biased region" description="Basic and acidic residues" evidence="5">
    <location>
        <begin position="726"/>
        <end position="742"/>
    </location>
</feature>
<dbReference type="SUPFAM" id="SSF90229">
    <property type="entry name" value="CCCH zinc finger"/>
    <property type="match status" value="1"/>
</dbReference>
<feature type="zinc finger region" description="C3H1-type" evidence="4">
    <location>
        <begin position="1454"/>
        <end position="1479"/>
    </location>
</feature>
<keyword evidence="3 4" id="KW-0862">Zinc</keyword>
<feature type="compositionally biased region" description="Basic and acidic residues" evidence="5">
    <location>
        <begin position="1430"/>
        <end position="1447"/>
    </location>
</feature>
<feature type="region of interest" description="Disordered" evidence="5">
    <location>
        <begin position="934"/>
        <end position="963"/>
    </location>
</feature>
<feature type="region of interest" description="Disordered" evidence="5">
    <location>
        <begin position="680"/>
        <end position="915"/>
    </location>
</feature>
<feature type="compositionally biased region" description="Basic and acidic residues" evidence="5">
    <location>
        <begin position="898"/>
        <end position="908"/>
    </location>
</feature>
<proteinExistence type="predicted"/>
<evidence type="ECO:0000256" key="2">
    <source>
        <dbReference type="ARBA" id="ARBA00022771"/>
    </source>
</evidence>
<protein>
    <recommendedName>
        <fullName evidence="6">C3H1-type domain-containing protein</fullName>
    </recommendedName>
</protein>
<keyword evidence="8" id="KW-1185">Reference proteome</keyword>
<evidence type="ECO:0000256" key="1">
    <source>
        <dbReference type="ARBA" id="ARBA00022723"/>
    </source>
</evidence>
<feature type="compositionally biased region" description="Low complexity" evidence="5">
    <location>
        <begin position="230"/>
        <end position="239"/>
    </location>
</feature>
<dbReference type="RefSeq" id="XP_060287230.1">
    <property type="nucleotide sequence ID" value="XM_060425868.1"/>
</dbReference>
<evidence type="ECO:0000256" key="4">
    <source>
        <dbReference type="PROSITE-ProRule" id="PRU00723"/>
    </source>
</evidence>
<keyword evidence="1 4" id="KW-0479">Metal-binding</keyword>
<accession>A0AAJ0C7M7</accession>
<feature type="compositionally biased region" description="Basic and acidic residues" evidence="5">
    <location>
        <begin position="797"/>
        <end position="810"/>
    </location>
</feature>
<name>A0AAJ0C7M7_9PEZI</name>
<feature type="compositionally biased region" description="Low complexity" evidence="5">
    <location>
        <begin position="1418"/>
        <end position="1427"/>
    </location>
</feature>
<evidence type="ECO:0000313" key="8">
    <source>
        <dbReference type="Proteomes" id="UP001244011"/>
    </source>
</evidence>
<feature type="region of interest" description="Disordered" evidence="5">
    <location>
        <begin position="1213"/>
        <end position="1232"/>
    </location>
</feature>
<feature type="compositionally biased region" description="Low complexity" evidence="5">
    <location>
        <begin position="714"/>
        <end position="725"/>
    </location>
</feature>
<dbReference type="InterPro" id="IPR036855">
    <property type="entry name" value="Znf_CCCH_sf"/>
</dbReference>
<dbReference type="InterPro" id="IPR000571">
    <property type="entry name" value="Znf_CCCH"/>
</dbReference>
<feature type="compositionally biased region" description="Basic and acidic residues" evidence="5">
    <location>
        <begin position="1054"/>
        <end position="1068"/>
    </location>
</feature>
<feature type="compositionally biased region" description="Low complexity" evidence="5">
    <location>
        <begin position="687"/>
        <end position="703"/>
    </location>
</feature>
<evidence type="ECO:0000259" key="6">
    <source>
        <dbReference type="PROSITE" id="PS50103"/>
    </source>
</evidence>
<sequence length="1479" mass="161579">MDEREPHGGPGGFEPALVGDGNWAGDFIEYPLPGNTLNAVNGTSFGNYSGQYLPPNPQVSSSIPPAPAPQYSPQQQLGSNYPQTALRFDVGHASNIQTGRVPNGASQGFAAGRSAPFSMPQNGYSQGMPEVQSHWHGGAGGHVVNDYHSHPSLPNQTFQPHVQNPNPPVQLPQQRHLQNLENFSHQHLPHQNPNPPVQFAQHHQLQDLGNLPHPNPPHQSPPHPNPPHQTAPHQNPPHQGLSHQNPPHQGLPHQNVPQQSVPHQSVSHQSVPHQSVPRQITPQNLPHQGHQPVVRQAVQPSSTATPVVRQANRPAGSAPTIGNRLDQQPAPRSTTSTSQVSGSQITVPDPYLKVDESLLARLRDGTATSWEGAKHLVVETAPEPWGKILKQQMVPVYLRTDKRRLFPERSFSIPSESLGRHIEAYLPTLKEDPAGPAARAKRAQLDSNLRRDLDRSGHDLPERWPAKLEKKVKEELKRHGHGDDILKQPPSLSDDEVVVAEREAAAILDIPPGWQPDAMFIEKMADEFGKFLKIKLTKLRAADSYRALPKAIKENSRKPSPAGKEEIRVLRSEIEPLRKVVERIVVVALDKGDPRVLKAVGERMSVAPLFQTIINMINCSEHNAPLVKAVLRLFTYFTTLTFVQLEECKFPAARARLQEQGDDEVKSSLAKIVAIAKGNGGHENSKLAKSSSDSSTTSKLPSAGMAPKPDKGVPTKPSSGSSSSKRPSDDDGETRASKKVATETKTAAPHPGVKTVASKAPSSSSQPTTATLTKPRPSTGLLPGKSRPLAKPVQKPELSKSDQLKLEPRRAPTTTDSPPDSVLSKSEVARPRAAPTTLLSSLEAAKMTRAKKTEPPKAEFSQQGPSKFAALMAEIAEPKKVKPASPTPTRSPDPTETPQERARRLRKEERRKRGLRVSFKEGSELTSVRIFEKEAAEDEGREDSMILDAGDDKAEGNHLKKSRSGVLRPWKEPTLIDFSVIVPDKRMRGEAYWTRGGKRTFTTDHQKFMEERENTTLMVIYTDPGDIPATPKSPPREPEQPVAGTTNAGLTHPEPADKPKDDGIHLPDEPEFDEIRQRWSDMDQYGPQVTSQRLLQRIEEADRASKAEEMVALANEKLKAAAARDEHASQEERDQNVFKLLSSQAAKKWVEPEPNRPRALKRKAYDDPEVQNASATIEDVVRKLRGKPAPAQEPPDWQQDPARRAEWYKGFGQDQQEAARKAAAEQPAQPAQPTLASVFAHFNNQAPAAQPPYYSQPNASEPQNAYTQFQHLASTPAAATQPQPGAGPQAGQFNAMLEALASLSQHQAPAPMSQRLAPAPDAAQALLAALNQAQQQPGLPQASQPGVGGLTNLTDVNQAHMLLRMIESQQNQGVQGLQSGGETHYQYGGFENQGGNNGQSYASASQGYNHQPQHQRDASGAAARSGGPDQGRDRAGRRDQGDTPEHLRGINRALIGTKQCTFWARGKCNKGDKCTFRHG</sequence>
<evidence type="ECO:0000256" key="3">
    <source>
        <dbReference type="ARBA" id="ARBA00022833"/>
    </source>
</evidence>
<feature type="region of interest" description="Disordered" evidence="5">
    <location>
        <begin position="1373"/>
        <end position="1447"/>
    </location>
</feature>
<keyword evidence="2 4" id="KW-0863">Zinc-finger</keyword>
<feature type="domain" description="C3H1-type" evidence="6">
    <location>
        <begin position="1454"/>
        <end position="1479"/>
    </location>
</feature>
<evidence type="ECO:0000256" key="5">
    <source>
        <dbReference type="SAM" id="MobiDB-lite"/>
    </source>
</evidence>
<dbReference type="EMBL" id="MU838999">
    <property type="protein sequence ID" value="KAK1771017.1"/>
    <property type="molecule type" value="Genomic_DNA"/>
</dbReference>
<feature type="compositionally biased region" description="Low complexity" evidence="5">
    <location>
        <begin position="333"/>
        <end position="344"/>
    </location>
</feature>
<feature type="compositionally biased region" description="Basic and acidic residues" evidence="5">
    <location>
        <begin position="1118"/>
        <end position="1136"/>
    </location>
</feature>
<feature type="compositionally biased region" description="Pro residues" evidence="5">
    <location>
        <begin position="213"/>
        <end position="229"/>
    </location>
</feature>
<feature type="region of interest" description="Disordered" evidence="5">
    <location>
        <begin position="1025"/>
        <end position="1068"/>
    </location>
</feature>
<dbReference type="GeneID" id="85309055"/>
<feature type="region of interest" description="Disordered" evidence="5">
    <location>
        <begin position="207"/>
        <end position="344"/>
    </location>
</feature>
<feature type="compositionally biased region" description="Low complexity" evidence="5">
    <location>
        <begin position="753"/>
        <end position="773"/>
    </location>
</feature>
<feature type="compositionally biased region" description="Low complexity" evidence="5">
    <location>
        <begin position="252"/>
        <end position="277"/>
    </location>
</feature>
<reference evidence="7" key="1">
    <citation type="submission" date="2023-06" db="EMBL/GenBank/DDBJ databases">
        <title>Genome-scale phylogeny and comparative genomics of the fungal order Sordariales.</title>
        <authorList>
            <consortium name="Lawrence Berkeley National Laboratory"/>
            <person name="Hensen N."/>
            <person name="Bonometti L."/>
            <person name="Westerberg I."/>
            <person name="Brannstrom I.O."/>
            <person name="Guillou S."/>
            <person name="Cros-Aarteil S."/>
            <person name="Calhoun S."/>
            <person name="Haridas S."/>
            <person name="Kuo A."/>
            <person name="Mondo S."/>
            <person name="Pangilinan J."/>
            <person name="Riley R."/>
            <person name="Labutti K."/>
            <person name="Andreopoulos B."/>
            <person name="Lipzen A."/>
            <person name="Chen C."/>
            <person name="Yanf M."/>
            <person name="Daum C."/>
            <person name="Ng V."/>
            <person name="Clum A."/>
            <person name="Steindorff A."/>
            <person name="Ohm R."/>
            <person name="Martin F."/>
            <person name="Silar P."/>
            <person name="Natvig D."/>
            <person name="Lalanne C."/>
            <person name="Gautier V."/>
            <person name="Ament-Velasquez S.L."/>
            <person name="Kruys A."/>
            <person name="Hutchinson M.I."/>
            <person name="Powell A.J."/>
            <person name="Barry K."/>
            <person name="Miller A.N."/>
            <person name="Grigoriev I.V."/>
            <person name="Debuchy R."/>
            <person name="Gladieux P."/>
            <person name="Thoren M.H."/>
            <person name="Johannesson H."/>
        </authorList>
    </citation>
    <scope>NUCLEOTIDE SEQUENCE</scope>
    <source>
        <strain evidence="7">8032-3</strain>
    </source>
</reference>
<feature type="region of interest" description="Disordered" evidence="5">
    <location>
        <begin position="55"/>
        <end position="76"/>
    </location>
</feature>
<dbReference type="PROSITE" id="PS50103">
    <property type="entry name" value="ZF_C3H1"/>
    <property type="match status" value="1"/>
</dbReference>